<dbReference type="PANTHER" id="PTHR43289">
    <property type="entry name" value="MITOGEN-ACTIVATED PROTEIN KINASE KINASE KINASE 20-RELATED"/>
    <property type="match status" value="1"/>
</dbReference>
<dbReference type="GO" id="GO:0004674">
    <property type="term" value="F:protein serine/threonine kinase activity"/>
    <property type="evidence" value="ECO:0007669"/>
    <property type="project" value="UniProtKB-EC"/>
</dbReference>
<dbReference type="Gene3D" id="3.30.200.20">
    <property type="entry name" value="Phosphorylase Kinase, domain 1"/>
    <property type="match status" value="1"/>
</dbReference>
<reference evidence="8 9" key="1">
    <citation type="submission" date="2019-02" db="EMBL/GenBank/DDBJ databases">
        <title>Planctomycetal bacteria perform biofilm scaping via a novel small molecule.</title>
        <authorList>
            <person name="Jeske O."/>
            <person name="Boedeker C."/>
            <person name="Wiegand S."/>
            <person name="Breitling P."/>
            <person name="Kallscheuer N."/>
            <person name="Jogler M."/>
            <person name="Rohde M."/>
            <person name="Petersen J."/>
            <person name="Medema M.H."/>
            <person name="Surup F."/>
            <person name="Jogler C."/>
        </authorList>
    </citation>
    <scope>NUCLEOTIDE SEQUENCE [LARGE SCALE GENOMIC DNA]</scope>
    <source>
        <strain evidence="8 9">Mal15</strain>
    </source>
</reference>
<keyword evidence="6" id="KW-0472">Membrane</keyword>
<feature type="transmembrane region" description="Helical" evidence="6">
    <location>
        <begin position="543"/>
        <end position="562"/>
    </location>
</feature>
<evidence type="ECO:0000256" key="2">
    <source>
        <dbReference type="ARBA" id="ARBA00022741"/>
    </source>
</evidence>
<dbReference type="InterPro" id="IPR017441">
    <property type="entry name" value="Protein_kinase_ATP_BS"/>
</dbReference>
<dbReference type="PROSITE" id="PS00108">
    <property type="entry name" value="PROTEIN_KINASE_ST"/>
    <property type="match status" value="1"/>
</dbReference>
<feature type="domain" description="Protein kinase" evidence="7">
    <location>
        <begin position="115"/>
        <end position="371"/>
    </location>
</feature>
<dbReference type="PANTHER" id="PTHR43289:SF6">
    <property type="entry name" value="SERINE_THREONINE-PROTEIN KINASE NEKL-3"/>
    <property type="match status" value="1"/>
</dbReference>
<dbReference type="Pfam" id="PF00069">
    <property type="entry name" value="Pkinase"/>
    <property type="match status" value="1"/>
</dbReference>
<dbReference type="PROSITE" id="PS00107">
    <property type="entry name" value="PROTEIN_KINASE_ATP"/>
    <property type="match status" value="1"/>
</dbReference>
<evidence type="ECO:0000256" key="3">
    <source>
        <dbReference type="ARBA" id="ARBA00022777"/>
    </source>
</evidence>
<dbReference type="PROSITE" id="PS50011">
    <property type="entry name" value="PROTEIN_KINASE_DOM"/>
    <property type="match status" value="1"/>
</dbReference>
<accession>A0A5B9MD00</accession>
<proteinExistence type="predicted"/>
<organism evidence="8 9">
    <name type="scientific">Stieleria maiorica</name>
    <dbReference type="NCBI Taxonomy" id="2795974"/>
    <lineage>
        <taxon>Bacteria</taxon>
        <taxon>Pseudomonadati</taxon>
        <taxon>Planctomycetota</taxon>
        <taxon>Planctomycetia</taxon>
        <taxon>Pirellulales</taxon>
        <taxon>Pirellulaceae</taxon>
        <taxon>Stieleria</taxon>
    </lineage>
</organism>
<feature type="binding site" evidence="5">
    <location>
        <position position="144"/>
    </location>
    <ligand>
        <name>ATP</name>
        <dbReference type="ChEBI" id="CHEBI:30616"/>
    </ligand>
</feature>
<sequence>MNVRQKKLPLSALERIDDRCADFERRWQSDQPPTIESVLADNVPDEEQELLLAELVVLEIDYRRRRGDSPTKQEYLDRFPAHAGAIHDALDDDDKPNAPFAPPTVARLSELFPTLEIIELLGAGGMGAVYKARQEGLDRLVALKILPEEFAHDVKFALRFTREARTLAKLNHPNIVSVFEFGKVQDTFYFLMEFVDGPTLRDVVRAGQLSPEHALSIVPHLCDALQFAHDKGVIHRDIKPENILMAKDGSVKIADFGLSRILGSENQPTELTGTHQVMGTPRYMAPEQFEGARGVDHRADIYSLGVVFYEMLTGELPIGRFAVPSRKVAIDVRLDDVVLRTLEKEPQRRYQRASQIKSDIQSIASTDNPAFAPTMVHGDVGDVSGPAENTPTMAPTITPSTASLEQQELAGRLLLTRRDLMDRIRTSLRPLFRGQVIQILVGVGIIVLGAQCWARNTSLMPQVVCGAILHVYGILVIAAAAAVCTRINRIDYSKPIDQVRSKIDAVKGIYLKVAPLIGFPWWLMWIPATVAIGFDVVLHPNSLIPSIVLGVVGLAISCWLYVRVQRRDRPSAQAWRERFAGNSIANAYLVLHEIEQAQIR</sequence>
<keyword evidence="4 5" id="KW-0067">ATP-binding</keyword>
<dbReference type="AlphaFoldDB" id="A0A5B9MD00"/>
<keyword evidence="2 5" id="KW-0547">Nucleotide-binding</keyword>
<evidence type="ECO:0000256" key="5">
    <source>
        <dbReference type="PROSITE-ProRule" id="PRU10141"/>
    </source>
</evidence>
<dbReference type="GO" id="GO:0005524">
    <property type="term" value="F:ATP binding"/>
    <property type="evidence" value="ECO:0007669"/>
    <property type="project" value="UniProtKB-UniRule"/>
</dbReference>
<dbReference type="InterPro" id="IPR000719">
    <property type="entry name" value="Prot_kinase_dom"/>
</dbReference>
<dbReference type="CDD" id="cd14014">
    <property type="entry name" value="STKc_PknB_like"/>
    <property type="match status" value="1"/>
</dbReference>
<dbReference type="InterPro" id="IPR011009">
    <property type="entry name" value="Kinase-like_dom_sf"/>
</dbReference>
<keyword evidence="3 8" id="KW-0418">Kinase</keyword>
<evidence type="ECO:0000259" key="7">
    <source>
        <dbReference type="PROSITE" id="PS50011"/>
    </source>
</evidence>
<keyword evidence="6" id="KW-0812">Transmembrane</keyword>
<protein>
    <submittedName>
        <fullName evidence="8">Serine/threonine-protein kinase PknB</fullName>
        <ecNumber evidence="8">2.7.11.1</ecNumber>
    </submittedName>
</protein>
<feature type="transmembrane region" description="Helical" evidence="6">
    <location>
        <begin position="505"/>
        <end position="523"/>
    </location>
</feature>
<evidence type="ECO:0000256" key="4">
    <source>
        <dbReference type="ARBA" id="ARBA00022840"/>
    </source>
</evidence>
<feature type="transmembrane region" description="Helical" evidence="6">
    <location>
        <begin position="431"/>
        <end position="453"/>
    </location>
</feature>
<dbReference type="EC" id="2.7.11.1" evidence="8"/>
<dbReference type="SMART" id="SM00220">
    <property type="entry name" value="S_TKc"/>
    <property type="match status" value="1"/>
</dbReference>
<name>A0A5B9MD00_9BACT</name>
<dbReference type="InterPro" id="IPR008271">
    <property type="entry name" value="Ser/Thr_kinase_AS"/>
</dbReference>
<dbReference type="EMBL" id="CP036264">
    <property type="protein sequence ID" value="QEF98663.1"/>
    <property type="molecule type" value="Genomic_DNA"/>
</dbReference>
<evidence type="ECO:0000313" key="9">
    <source>
        <dbReference type="Proteomes" id="UP000321353"/>
    </source>
</evidence>
<evidence type="ECO:0000313" key="8">
    <source>
        <dbReference type="EMBL" id="QEF98663.1"/>
    </source>
</evidence>
<dbReference type="SUPFAM" id="SSF56112">
    <property type="entry name" value="Protein kinase-like (PK-like)"/>
    <property type="match status" value="1"/>
</dbReference>
<dbReference type="Gene3D" id="1.10.510.10">
    <property type="entry name" value="Transferase(Phosphotransferase) domain 1"/>
    <property type="match status" value="1"/>
</dbReference>
<keyword evidence="9" id="KW-1185">Reference proteome</keyword>
<dbReference type="KEGG" id="smam:Mal15_27180"/>
<keyword evidence="6" id="KW-1133">Transmembrane helix</keyword>
<dbReference type="RefSeq" id="WP_233903430.1">
    <property type="nucleotide sequence ID" value="NZ_CP036264.1"/>
</dbReference>
<keyword evidence="1 8" id="KW-0808">Transferase</keyword>
<evidence type="ECO:0000256" key="1">
    <source>
        <dbReference type="ARBA" id="ARBA00022679"/>
    </source>
</evidence>
<gene>
    <name evidence="8" type="primary">pknB_22</name>
    <name evidence="8" type="ORF">Mal15_27180</name>
</gene>
<dbReference type="Proteomes" id="UP000321353">
    <property type="component" value="Chromosome"/>
</dbReference>
<feature type="transmembrane region" description="Helical" evidence="6">
    <location>
        <begin position="459"/>
        <end position="484"/>
    </location>
</feature>
<evidence type="ECO:0000256" key="6">
    <source>
        <dbReference type="SAM" id="Phobius"/>
    </source>
</evidence>